<dbReference type="SUPFAM" id="SSF55724">
    <property type="entry name" value="Mog1p/PsbP-like"/>
    <property type="match status" value="1"/>
</dbReference>
<dbReference type="Proteomes" id="UP000192900">
    <property type="component" value="Chromosome"/>
</dbReference>
<keyword evidence="2" id="KW-1185">Reference proteome</keyword>
<organism evidence="1 2">
    <name type="scientific">Pantoea alhagi</name>
    <dbReference type="NCBI Taxonomy" id="1891675"/>
    <lineage>
        <taxon>Bacteria</taxon>
        <taxon>Pseudomonadati</taxon>
        <taxon>Pseudomonadota</taxon>
        <taxon>Gammaproteobacteria</taxon>
        <taxon>Enterobacterales</taxon>
        <taxon>Erwiniaceae</taxon>
        <taxon>Pantoea</taxon>
    </lineage>
</organism>
<accession>A0A1W6B579</accession>
<protein>
    <submittedName>
        <fullName evidence="1">T6SS protein Cts1W</fullName>
    </submittedName>
</protein>
<dbReference type="STRING" id="1891675.B1H58_09615"/>
<dbReference type="InterPro" id="IPR016123">
    <property type="entry name" value="Mog1/PsbP_a/b/a-sand"/>
</dbReference>
<dbReference type="KEGG" id="palh:B1H58_09615"/>
<dbReference type="EMBL" id="CP019706">
    <property type="protein sequence ID" value="ARJ42245.1"/>
    <property type="molecule type" value="Genomic_DNA"/>
</dbReference>
<evidence type="ECO:0000313" key="2">
    <source>
        <dbReference type="Proteomes" id="UP000192900"/>
    </source>
</evidence>
<dbReference type="RefSeq" id="WP_085069764.1">
    <property type="nucleotide sequence ID" value="NZ_CP019706.1"/>
</dbReference>
<reference evidence="1 2" key="1">
    <citation type="submission" date="2017-02" db="EMBL/GenBank/DDBJ databases">
        <title>Complete genome sequence of the drought resistance-promoting endophyte Pantoea alhagi LTYR-11Z.</title>
        <authorList>
            <person name="Zhang L."/>
        </authorList>
    </citation>
    <scope>NUCLEOTIDE SEQUENCE [LARGE SCALE GENOMIC DNA]</scope>
    <source>
        <strain evidence="1 2">LTYR-11Z</strain>
    </source>
</reference>
<gene>
    <name evidence="1" type="ORF">B1H58_09615</name>
</gene>
<dbReference type="InterPro" id="IPR014894">
    <property type="entry name" value="DcrB/EagT6"/>
</dbReference>
<name>A0A1W6B579_9GAMM</name>
<dbReference type="OrthoDB" id="6518383at2"/>
<evidence type="ECO:0000313" key="1">
    <source>
        <dbReference type="EMBL" id="ARJ42245.1"/>
    </source>
</evidence>
<dbReference type="AlphaFoldDB" id="A0A1W6B579"/>
<dbReference type="Pfam" id="PF08786">
    <property type="entry name" value="DcrB"/>
    <property type="match status" value="1"/>
</dbReference>
<sequence>MSTKPVTYPLNEGSFMTFDPQEDQSINILRFMDDDHNPYNILINRATLEQDQTVDDFCEKQWDKMKRFVPGFEVEGKNLKHEIGPAKLPVLQTANKFLEDGAWVRQVSSIVTLPWHPRLNPHSRKLIVFTLATNNDFTEAQRKHYVRIINSFIPADAPLAAES</sequence>
<proteinExistence type="predicted"/>
<dbReference type="Gene3D" id="3.40.1000.10">
    <property type="entry name" value="Mog1/PsbP, alpha/beta/alpha sandwich"/>
    <property type="match status" value="1"/>
</dbReference>